<feature type="domain" description="Guanylate cyclase" evidence="3">
    <location>
        <begin position="38"/>
        <end position="169"/>
    </location>
</feature>
<dbReference type="PROSITE" id="PS50125">
    <property type="entry name" value="GUANYLATE_CYCLASE_2"/>
    <property type="match status" value="2"/>
</dbReference>
<dbReference type="PANTHER" id="PTHR16305">
    <property type="entry name" value="TESTICULAR SOLUBLE ADENYLYL CYCLASE"/>
    <property type="match status" value="1"/>
</dbReference>
<dbReference type="KEGG" id="pmq:PM3016_4503"/>
<dbReference type="GO" id="GO:0004016">
    <property type="term" value="F:adenylate cyclase activity"/>
    <property type="evidence" value="ECO:0007669"/>
    <property type="project" value="UniProtKB-ARBA"/>
</dbReference>
<dbReference type="GO" id="GO:0005524">
    <property type="term" value="F:ATP binding"/>
    <property type="evidence" value="ECO:0007669"/>
    <property type="project" value="UniProtKB-KW"/>
</dbReference>
<dbReference type="InterPro" id="IPR001054">
    <property type="entry name" value="A/G_cyclase"/>
</dbReference>
<dbReference type="SUPFAM" id="SSF52540">
    <property type="entry name" value="P-loop containing nucleoside triphosphate hydrolases"/>
    <property type="match status" value="1"/>
</dbReference>
<dbReference type="SMART" id="SM00028">
    <property type="entry name" value="TPR"/>
    <property type="match status" value="4"/>
</dbReference>
<dbReference type="SUPFAM" id="SSF55073">
    <property type="entry name" value="Nucleotide cyclase"/>
    <property type="match status" value="2"/>
</dbReference>
<dbReference type="GO" id="GO:0005737">
    <property type="term" value="C:cytoplasm"/>
    <property type="evidence" value="ECO:0007669"/>
    <property type="project" value="TreeGrafter"/>
</dbReference>
<dbReference type="Proteomes" id="UP000007523">
    <property type="component" value="Chromosome"/>
</dbReference>
<dbReference type="SUPFAM" id="SSF48452">
    <property type="entry name" value="TPR-like"/>
    <property type="match status" value="2"/>
</dbReference>
<keyword evidence="2" id="KW-0067">ATP-binding</keyword>
<dbReference type="EMBL" id="CP003235">
    <property type="protein sequence ID" value="AFC31264.1"/>
    <property type="molecule type" value="Genomic_DNA"/>
</dbReference>
<dbReference type="InterPro" id="IPR029787">
    <property type="entry name" value="Nucleotide_cyclase"/>
</dbReference>
<dbReference type="InterPro" id="IPR011990">
    <property type="entry name" value="TPR-like_helical_dom_sf"/>
</dbReference>
<dbReference type="SMART" id="SM00044">
    <property type="entry name" value="CYCc"/>
    <property type="match status" value="1"/>
</dbReference>
<reference evidence="4 5" key="1">
    <citation type="journal article" date="2012" name="J. Bacteriol.">
        <title>Complete Genome Sequence of Paenibacillus mucilaginosus 3016, a Bacterium Functional as Microbial Fertilizer.</title>
        <authorList>
            <person name="Ma M."/>
            <person name="Wang Z."/>
            <person name="Li L."/>
            <person name="Jiang X."/>
            <person name="Guan D."/>
            <person name="Cao F."/>
            <person name="Chen H."/>
            <person name="Wang X."/>
            <person name="Shen D."/>
            <person name="Du B."/>
            <person name="Li J."/>
        </authorList>
    </citation>
    <scope>NUCLEOTIDE SEQUENCE [LARGE SCALE GENOMIC DNA]</scope>
    <source>
        <strain evidence="4 5">3016</strain>
    </source>
</reference>
<dbReference type="InterPro" id="IPR027417">
    <property type="entry name" value="P-loop_NTPase"/>
</dbReference>
<evidence type="ECO:0000256" key="2">
    <source>
        <dbReference type="ARBA" id="ARBA00022840"/>
    </source>
</evidence>
<evidence type="ECO:0000313" key="4">
    <source>
        <dbReference type="EMBL" id="AFC31264.1"/>
    </source>
</evidence>
<dbReference type="GO" id="GO:0009190">
    <property type="term" value="P:cyclic nucleotide biosynthetic process"/>
    <property type="evidence" value="ECO:0007669"/>
    <property type="project" value="InterPro"/>
</dbReference>
<dbReference type="GO" id="GO:0035556">
    <property type="term" value="P:intracellular signal transduction"/>
    <property type="evidence" value="ECO:0007669"/>
    <property type="project" value="InterPro"/>
</dbReference>
<evidence type="ECO:0000259" key="3">
    <source>
        <dbReference type="PROSITE" id="PS50125"/>
    </source>
</evidence>
<name>H6NB09_9BACL</name>
<proteinExistence type="predicted"/>
<evidence type="ECO:0000256" key="1">
    <source>
        <dbReference type="ARBA" id="ARBA00022741"/>
    </source>
</evidence>
<gene>
    <name evidence="4" type="ORF">PM3016_4503</name>
</gene>
<dbReference type="RefSeq" id="WP_014371007.1">
    <property type="nucleotide sequence ID" value="NC_016935.1"/>
</dbReference>
<dbReference type="InterPro" id="IPR041664">
    <property type="entry name" value="AAA_16"/>
</dbReference>
<keyword evidence="1" id="KW-0547">Nucleotide-binding</keyword>
<dbReference type="InterPro" id="IPR019734">
    <property type="entry name" value="TPR_rpt"/>
</dbReference>
<dbReference type="CDD" id="cd07302">
    <property type="entry name" value="CHD"/>
    <property type="match status" value="2"/>
</dbReference>
<dbReference type="STRING" id="1116391.PM3016_4503"/>
<dbReference type="Pfam" id="PF00211">
    <property type="entry name" value="Guanylate_cyc"/>
    <property type="match status" value="1"/>
</dbReference>
<dbReference type="Gene3D" id="3.30.70.1230">
    <property type="entry name" value="Nucleotide cyclase"/>
    <property type="match status" value="2"/>
</dbReference>
<dbReference type="Pfam" id="PF13191">
    <property type="entry name" value="AAA_16"/>
    <property type="match status" value="1"/>
</dbReference>
<feature type="domain" description="Guanylate cyclase" evidence="3">
    <location>
        <begin position="309"/>
        <end position="384"/>
    </location>
</feature>
<organism evidence="4 5">
    <name type="scientific">Paenibacillus mucilaginosus 3016</name>
    <dbReference type="NCBI Taxonomy" id="1116391"/>
    <lineage>
        <taxon>Bacteria</taxon>
        <taxon>Bacillati</taxon>
        <taxon>Bacillota</taxon>
        <taxon>Bacilli</taxon>
        <taxon>Bacillales</taxon>
        <taxon>Paenibacillaceae</taxon>
        <taxon>Paenibacillus</taxon>
    </lineage>
</organism>
<dbReference type="Gene3D" id="1.25.40.10">
    <property type="entry name" value="Tetratricopeptide repeat domain"/>
    <property type="match status" value="2"/>
</dbReference>
<keyword evidence="5" id="KW-1185">Reference proteome</keyword>
<accession>H6NB09</accession>
<sequence length="1343" mass="147019">MNIGVDQVAGYLPGLILRKLTDAGWDRSRPVEETASGAVLFVDISGFTHLAKQAAQQGTIGLEQLSVILNTYFDTMISTIADLGGEVVHFAGDALLAVWSLAASGGSPALCTQLAVQCALQLQEALHDRELLPPLRLSLRSIVGAGEYRVSYVGGLGGRWELVLSGDAVRQITDGGPQSLPGRVLLSGAAFALVEDSCIPEKADGEAGGIFVSSVTAGEFQPQAEQTGWGDVPEEALLPYLPPSVIASAAAQGSDWAAELRKVTVLFIHLPEFHQGVPVETIQQAIYAIQHIMQTYEGVINKVSLDDKGAAVIAGMGLPSLTHERNAARAVKAGLAVNARLAAMKVPHAIGIASGMVFCGSIGSRVRREYTMIGETVNLAARLMQAAEGGVLCDEATREEALGEMAMEPQGTRHFKGFAEPLGVFRPTGAARTAELQPQSMIGRSGEKAELLGRLDALLAGVGGTILISGEAGMGKSRLIQYVYEQAKERRIRLLAGSGDSIERRTPYFPWRSVFFHLLQLDLLPDDTAAAAGYVLDKVQSLLPSMVHLGPLLNPVLPFEIPDNERTEPMTGQARADNTLDFLTELLREGIGAAPTVIILDDGHWLDSASWTLLLAVSRQLPRVLLLLALRPDDSSLPAEYELVAGEPATVMLSLRELSERDTLQLLCDRLGAAALPEAVTSLILSKFEGHPFFSEEFAYALRDRGFIEVREGECWVVKELEEFQDVHYPPTIQGIIMSRIDRLPPAEQLVLKAASVIGRLFSYSALHGTLPLKTSREELSVYLELLEQVNMTVLEDMEPELTYLFKHIITQEVTYSMLLHSQRRQLHHAVAQWYERQFTDMAPYYNTLAHHWSKAGVTEKTALYLEKSGELALRTGAYQEAVTAFEELVGLIPEAAPAVSEAAKWNRLLGEAYMAIGDMAKATEQLYEALALRGRRQAGGPARFAWHVAGQLGRQLLHRSRPSLFIGRQKGRSSELDEVARCYFRLSEISFFINKPLENLYHSLHGLNFAEASGPSTVLAQITGNMCVTAGIMTMHPLAGAYRKQALEVAAEVQDPTAQAWVAMDLSLYHIGIGEWEDAEKLALEAIAIYDRIGNRRYWEAASYLHVKVLLYHKADFEGSMKLAGMIYDSGQRSGNAQAKSWGLLARAESLLYLERTEEALLLLQEAEALIPVNIGRTEEIRVYCLLAFASMKAGNRTEAQHYARKGLGFIRSSAPTTYYSFDSYALLVEVFLELWGTGREESVKTELQQSLKALQSFARIFPIAKPRLSLYRGTAAWLEGKIGKARQAWKMGWTQARQAGMPYEEGRAYLEAARRLQASDPEQAGCAAKASSLLEPLGIRL</sequence>
<dbReference type="PANTHER" id="PTHR16305:SF28">
    <property type="entry name" value="GUANYLATE CYCLASE DOMAIN-CONTAINING PROTEIN"/>
    <property type="match status" value="1"/>
</dbReference>
<protein>
    <submittedName>
        <fullName evidence="4">Adenylate/guanylate cyclase</fullName>
    </submittedName>
</protein>
<dbReference type="HOGENOM" id="CLU_004435_4_0_9"/>
<evidence type="ECO:0000313" key="5">
    <source>
        <dbReference type="Proteomes" id="UP000007523"/>
    </source>
</evidence>